<proteinExistence type="predicted"/>
<dbReference type="PANTHER" id="PTHR34457">
    <property type="entry name" value="EMBRYO DEFECTIVE 2410"/>
    <property type="match status" value="1"/>
</dbReference>
<dbReference type="RefSeq" id="WP_007304734.1">
    <property type="nucleotide sequence ID" value="NZ_AADV02000004.1"/>
</dbReference>
<name>Q4C605_CROWT</name>
<keyword evidence="8" id="KW-1185">Reference proteome</keyword>
<feature type="transmembrane region" description="Helical" evidence="5">
    <location>
        <begin position="56"/>
        <end position="79"/>
    </location>
</feature>
<dbReference type="InterPro" id="IPR007452">
    <property type="entry name" value="TamB_C"/>
</dbReference>
<dbReference type="Proteomes" id="UP000003922">
    <property type="component" value="Unassembled WGS sequence"/>
</dbReference>
<keyword evidence="3 5" id="KW-1133">Transmembrane helix</keyword>
<dbReference type="GO" id="GO:0005886">
    <property type="term" value="C:plasma membrane"/>
    <property type="evidence" value="ECO:0007669"/>
    <property type="project" value="InterPro"/>
</dbReference>
<evidence type="ECO:0000313" key="8">
    <source>
        <dbReference type="Proteomes" id="UP000003922"/>
    </source>
</evidence>
<sequence length="1815" mass="198059">MLILGTIIVLENLISNQCKSLVVWVSIMKINSSPKRRDYGLQCPKKFKLHRKHHSWVGWGVGVVLLGLGGGTVAGGLLVQQNLTPMVEQQLSRFLNRPVELGTLETFSFNYIRFGSTDLLSTPTDPAKVSMSALKISYNPLSYIINGKLEIEVTAIEPSAYLEQGKNRDWLVTKFNKLNPNSPVRFKHLTIEKGQAIVVSRSAEGEKEDPINLQNLSGIIQVIHERREIKFQVNSQIVDSGKLNVSGVYDRNEKATNLLVRGNQINANRVSQILPIPIELKSGKVDANLEVSYGNKKIKNLQGVARLNQVSTRIKGLPQSLVAEGNLMFKGRRIKFDEVTTNFGEVTGIVKGNIDLDEGLNLTANTQVTSIKDVFKTIKQDPKNMSVSGKVEGDLKVIGGFKNPQVFISLKNKDKIRIDRVDFSNVKANLGINKHQITINSFQAVPTMGGQVIGKGNINLNSSSRLYSIDIEGKGIPTASLASLYETDIPSYIHQVSTRVNLSGNLQNNTSFKARGDANFQAKSGTIKAENFSYSNGDWGGDVIVSGIDVDNFNLPIKKGKIQGRFAVSGNSKKTIKDSLKANGELTIKVNNGFINAKNIQFFQGNWQAKLGVKNTEIRQLLPKTGLQGRFNGFFDVAGNLESNLNNIQGQGQGSLTIGGGKIVANNLYLNQGKWSTEITSQNVDIKSLTNKVPAKLSGKLNSNLTLTGDITPETFLNSIEGKGNITLSLSQGAIAAKDLTITQGDFTTTLIPTSLPLKTISTNLTGNLAGNLEITGKLDKISPEYIQAKGNLQFSQGLPYINRSLTTAIQWDGQRLILDEITASGLTAKGWLDVDLKNKKGILSSIKGFSFDIDGKSFDIASFPLSLPVENVNYSGKLDFKGAIAGTPQTPNIEGEMALVNLKVEDITFEPVISGNILKNPEKGLELTLKGTKDQIHLQLDPQLNPLTVTIKQENIDLVANKEDDRWKIDISSLSLPIIQKIAQTKLKNNPLLLQPMTGKLSGQFTLDLDSGAMAGEKVAILNPIVGTIQAKQIEGDFHYVNQTLAVNNTKISTHNSQYDLNGQFKQTPNGPEIAANVNINRGKLQDILEILQIFDLEDLKRGLNPPEYAKAADLYQNDHSSQTPLFQVETAKQSLGDRLETFDQITKWLGKNKEEKQENKTLPELELLKGDFSGKIAVNITPNTGLKLNFDLMGQQWEWGKYQLTQFQAKGNWKEGMLTLEPFNLQLKDSVIQFVGRIGQTTQQGQLQVVNIPLETLSQGVNLPSLVTLGGKLNANMNLGGTRDNPQASGKLAIEQPSINQTLLDSTQGQFTYEKGQFNFIASSILDRQSEPLTIEGTFPYIFPLAKVQPQSDRFSLKFQARNEGLTLLNILTRGQLAWLGGRGEVQLNLSGKVDPKRGIPYELQADGLALVKNATIATKMIPKSPFQQVQGKIFFDLDTIAFDSLQGSFSGGEFNINGSLPLLKLTQNNPSVTVQMNNIALNLPQMYQGGVQGNLNIGGSVFNPEIGGEVNLFSGQILLKENGKKPRSNKALFGSTKLNNLQVNLGENLTINRLPILNFLATGNLALNGTLAEPKPTGTITLENGLVNLFASQLRLAGGKNNTAQFIPEKGFDPYLNIKLFASATETTQNTVNINPNSPEIPDTFSATKNSLETVRIKANVEGFASKITKRIQLSSQPKRSQQQIVTLLGGTFLNTLGTGETTLGLANLAGNAVLGTVQGAIGEALGLSEFRIFPTPLINKEDSLDTSNIGFAAEAGLDLTEDFSLSIQTIVNGDSPPKLGLQYRINESTVIRGSSNFSDDNRGSIQFEQRF</sequence>
<dbReference type="Pfam" id="PF04357">
    <property type="entry name" value="TamB"/>
    <property type="match status" value="1"/>
</dbReference>
<evidence type="ECO:0000256" key="2">
    <source>
        <dbReference type="ARBA" id="ARBA00022692"/>
    </source>
</evidence>
<evidence type="ECO:0000256" key="5">
    <source>
        <dbReference type="SAM" id="Phobius"/>
    </source>
</evidence>
<accession>Q4C605</accession>
<evidence type="ECO:0000313" key="7">
    <source>
        <dbReference type="EMBL" id="EAM51587.1"/>
    </source>
</evidence>
<protein>
    <recommendedName>
        <fullName evidence="6">Translocation and assembly module TamB C-terminal domain-containing protein</fullName>
    </recommendedName>
</protein>
<dbReference type="PANTHER" id="PTHR34457:SF3">
    <property type="entry name" value="PROTEIN TIC236, CHLOROPLASTIC"/>
    <property type="match status" value="1"/>
</dbReference>
<dbReference type="GO" id="GO:0009306">
    <property type="term" value="P:protein secretion"/>
    <property type="evidence" value="ECO:0007669"/>
    <property type="project" value="InterPro"/>
</dbReference>
<keyword evidence="4 5" id="KW-0472">Membrane</keyword>
<evidence type="ECO:0000256" key="3">
    <source>
        <dbReference type="ARBA" id="ARBA00022989"/>
    </source>
</evidence>
<evidence type="ECO:0000256" key="4">
    <source>
        <dbReference type="ARBA" id="ARBA00023136"/>
    </source>
</evidence>
<comment type="subcellular location">
    <subcellularLocation>
        <location evidence="1">Membrane</location>
        <topology evidence="1">Single-pass membrane protein</topology>
    </subcellularLocation>
</comment>
<feature type="domain" description="Translocation and assembly module TamB C-terminal" evidence="6">
    <location>
        <begin position="1448"/>
        <end position="1815"/>
    </location>
</feature>
<evidence type="ECO:0000256" key="1">
    <source>
        <dbReference type="ARBA" id="ARBA00004167"/>
    </source>
</evidence>
<comment type="caution">
    <text evidence="7">The sequence shown here is derived from an EMBL/GenBank/DDBJ whole genome shotgun (WGS) entry which is preliminary data.</text>
</comment>
<reference evidence="7" key="3">
    <citation type="submission" date="2016-12" db="EMBL/GenBank/DDBJ databases">
        <title>Annotation of the draft genome assembly of Crocosphaera watsonii WH 8501.</title>
        <authorList>
            <consortium name="US DOE Joint Genome Institute (JGI-ORNL)"/>
            <person name="Larimer F."/>
            <person name="Land M."/>
        </authorList>
    </citation>
    <scope>NUCLEOTIDE SEQUENCE</scope>
    <source>
        <strain evidence="7">WH 8501</strain>
    </source>
</reference>
<dbReference type="InterPro" id="IPR053022">
    <property type="entry name" value="Chloroplast_translocon_comp"/>
</dbReference>
<dbReference type="KEGG" id="cwa:CwatDRAFT_4738"/>
<reference evidence="7" key="1">
    <citation type="submission" date="2004-02" db="EMBL/GenBank/DDBJ databases">
        <authorList>
            <consortium name="DOE Joint Genome Institute"/>
        </authorList>
    </citation>
    <scope>NUCLEOTIDE SEQUENCE [LARGE SCALE GENOMIC DNA]</scope>
    <source>
        <strain evidence="7">WH 8501</strain>
    </source>
</reference>
<gene>
    <name evidence="7" type="ORF">CwatDRAFT_4738</name>
</gene>
<organism evidence="7 8">
    <name type="scientific">Crocosphaera watsonii WH 8501</name>
    <dbReference type="NCBI Taxonomy" id="165597"/>
    <lineage>
        <taxon>Bacteria</taxon>
        <taxon>Bacillati</taxon>
        <taxon>Cyanobacteriota</taxon>
        <taxon>Cyanophyceae</taxon>
        <taxon>Oscillatoriophycideae</taxon>
        <taxon>Chroococcales</taxon>
        <taxon>Aphanothecaceae</taxon>
        <taxon>Crocosphaera</taxon>
    </lineage>
</organism>
<keyword evidence="2 5" id="KW-0812">Transmembrane</keyword>
<reference evidence="7" key="2">
    <citation type="submission" date="2005-06" db="EMBL/GenBank/DDBJ databases">
        <title>Sequencing of the draft genome and assembly of Crocosphaera watsonii WH 8501.</title>
        <authorList>
            <consortium name="US DOE Joint Genome Institute (JGI-PGF)"/>
            <person name="Copeland A."/>
            <person name="Lucas S."/>
            <person name="Lapidus A."/>
            <person name="Barry K."/>
            <person name="Detter C."/>
            <person name="Glavina T."/>
            <person name="Hammon N."/>
            <person name="Israni S."/>
            <person name="Pitluck S."/>
            <person name="Richardson P."/>
        </authorList>
    </citation>
    <scope>NUCLEOTIDE SEQUENCE [LARGE SCALE GENOMIC DNA]</scope>
    <source>
        <strain evidence="7">WH 8501</strain>
    </source>
</reference>
<dbReference type="EMBL" id="AADV02000004">
    <property type="protein sequence ID" value="EAM51587.1"/>
    <property type="molecule type" value="Genomic_DNA"/>
</dbReference>
<evidence type="ECO:0000259" key="6">
    <source>
        <dbReference type="Pfam" id="PF04357"/>
    </source>
</evidence>